<evidence type="ECO:0000313" key="11">
    <source>
        <dbReference type="Proteomes" id="UP000605986"/>
    </source>
</evidence>
<evidence type="ECO:0000313" key="10">
    <source>
        <dbReference type="EMBL" id="KAF4451121.1"/>
    </source>
</evidence>
<dbReference type="Pfam" id="PF00083">
    <property type="entry name" value="Sugar_tr"/>
    <property type="match status" value="1"/>
</dbReference>
<dbReference type="Gene3D" id="1.20.1250.20">
    <property type="entry name" value="MFS general substrate transporter like domains"/>
    <property type="match status" value="1"/>
</dbReference>
<dbReference type="SUPFAM" id="SSF103473">
    <property type="entry name" value="MFS general substrate transporter"/>
    <property type="match status" value="1"/>
</dbReference>
<proteinExistence type="inferred from homology"/>
<organism evidence="10 11">
    <name type="scientific">Fusarium austroafricanum</name>
    <dbReference type="NCBI Taxonomy" id="2364996"/>
    <lineage>
        <taxon>Eukaryota</taxon>
        <taxon>Fungi</taxon>
        <taxon>Dikarya</taxon>
        <taxon>Ascomycota</taxon>
        <taxon>Pezizomycotina</taxon>
        <taxon>Sordariomycetes</taxon>
        <taxon>Hypocreomycetidae</taxon>
        <taxon>Hypocreales</taxon>
        <taxon>Nectriaceae</taxon>
        <taxon>Fusarium</taxon>
        <taxon>Fusarium concolor species complex</taxon>
    </lineage>
</organism>
<dbReference type="InterPro" id="IPR050360">
    <property type="entry name" value="MFS_Sugar_Transporters"/>
</dbReference>
<keyword evidence="4 8" id="KW-0812">Transmembrane</keyword>
<feature type="transmembrane region" description="Helical" evidence="8">
    <location>
        <begin position="149"/>
        <end position="167"/>
    </location>
</feature>
<accession>A0A8H4KJW7</accession>
<feature type="transmembrane region" description="Helical" evidence="8">
    <location>
        <begin position="435"/>
        <end position="452"/>
    </location>
</feature>
<feature type="transmembrane region" description="Helical" evidence="8">
    <location>
        <begin position="333"/>
        <end position="354"/>
    </location>
</feature>
<dbReference type="FunFam" id="1.20.1250.20:FF:000078">
    <property type="entry name" value="MFS maltose transporter, putative"/>
    <property type="match status" value="1"/>
</dbReference>
<dbReference type="InterPro" id="IPR020846">
    <property type="entry name" value="MFS_dom"/>
</dbReference>
<evidence type="ECO:0000256" key="2">
    <source>
        <dbReference type="ARBA" id="ARBA00010992"/>
    </source>
</evidence>
<keyword evidence="5 8" id="KW-1133">Transmembrane helix</keyword>
<evidence type="ECO:0000256" key="8">
    <source>
        <dbReference type="SAM" id="Phobius"/>
    </source>
</evidence>
<evidence type="ECO:0000256" key="4">
    <source>
        <dbReference type="ARBA" id="ARBA00022692"/>
    </source>
</evidence>
<keyword evidence="3 7" id="KW-0813">Transport</keyword>
<feature type="transmembrane region" description="Helical" evidence="8">
    <location>
        <begin position="366"/>
        <end position="389"/>
    </location>
</feature>
<dbReference type="PANTHER" id="PTHR48022:SF77">
    <property type="entry name" value="MAJOR FACILITATOR SUPERFAMILY (MFS) PROFILE DOMAIN-CONTAINING PROTEIN"/>
    <property type="match status" value="1"/>
</dbReference>
<feature type="transmembrane region" description="Helical" evidence="8">
    <location>
        <begin position="303"/>
        <end position="326"/>
    </location>
</feature>
<dbReference type="OrthoDB" id="6133115at2759"/>
<feature type="transmembrane region" description="Helical" evidence="8">
    <location>
        <begin position="179"/>
        <end position="201"/>
    </location>
</feature>
<evidence type="ECO:0000256" key="7">
    <source>
        <dbReference type="RuleBase" id="RU003346"/>
    </source>
</evidence>
<sequence length="504" mass="55801">MLKTIRYPYVWLCCAFATLGACLYGYDGVYFTGVSTLDVFVADFGTQDAKGEFHITPQNLAVMTSMINVGELVGSLTAAPLNDLFGRKGSLFAGALTVVVGVIMQLSTTSSRALITAGRAVSGYGVGVFSVTSPLYMGEIAPESLRSPLLMCWQLVLSISQIIAAGINRSVIHNNTSFAYRFPTGFQLIFPLILFLGILWLPESPRWLLRRGHHDKAIRSLRLLHREDNQYDPKPVIQNIEEDLEKESANQVESAWIQLITDPIERRKVIYSAGALIAQQINGIQWFYYFGTIFSKAIGLKDPFLMTLIVFIIQVFVVLAAVLLANKIPRRPLLLITTGIMTVSIFVVGCLGIPGGTPSETVGKVIISFVIIEIVAFNFAWGPLGWTIASEMAVGRNRNKIYAVAVASFWVTVWVTVFTLPYLYYSANLGPKTGFVYTGLCFVTLSYVYFCVGEVTGRSIEEINGFFRDGIPARHWKKQPFAETQPSQPVDLVEVERHEKAASR</sequence>
<dbReference type="PROSITE" id="PS51257">
    <property type="entry name" value="PROKAR_LIPOPROTEIN"/>
    <property type="match status" value="1"/>
</dbReference>
<dbReference type="AlphaFoldDB" id="A0A8H4KJW7"/>
<dbReference type="GO" id="GO:0005351">
    <property type="term" value="F:carbohydrate:proton symporter activity"/>
    <property type="evidence" value="ECO:0007669"/>
    <property type="project" value="TreeGrafter"/>
</dbReference>
<dbReference type="InterPro" id="IPR036259">
    <property type="entry name" value="MFS_trans_sf"/>
</dbReference>
<feature type="domain" description="Major facilitator superfamily (MFS) profile" evidence="9">
    <location>
        <begin position="13"/>
        <end position="456"/>
    </location>
</feature>
<dbReference type="Proteomes" id="UP000605986">
    <property type="component" value="Unassembled WGS sequence"/>
</dbReference>
<feature type="transmembrane region" description="Helical" evidence="8">
    <location>
        <begin position="91"/>
        <end position="108"/>
    </location>
</feature>
<keyword evidence="11" id="KW-1185">Reference proteome</keyword>
<evidence type="ECO:0000259" key="9">
    <source>
        <dbReference type="PROSITE" id="PS50850"/>
    </source>
</evidence>
<name>A0A8H4KJW7_9HYPO</name>
<feature type="transmembrane region" description="Helical" evidence="8">
    <location>
        <begin position="114"/>
        <end position="137"/>
    </location>
</feature>
<comment type="caution">
    <text evidence="10">The sequence shown here is derived from an EMBL/GenBank/DDBJ whole genome shotgun (WGS) entry which is preliminary data.</text>
</comment>
<evidence type="ECO:0000256" key="3">
    <source>
        <dbReference type="ARBA" id="ARBA00022448"/>
    </source>
</evidence>
<dbReference type="EMBL" id="JAADJG010000228">
    <property type="protein sequence ID" value="KAF4451121.1"/>
    <property type="molecule type" value="Genomic_DNA"/>
</dbReference>
<dbReference type="PRINTS" id="PR00171">
    <property type="entry name" value="SUGRTRNSPORT"/>
</dbReference>
<evidence type="ECO:0000256" key="5">
    <source>
        <dbReference type="ARBA" id="ARBA00022989"/>
    </source>
</evidence>
<gene>
    <name evidence="10" type="ORF">F53441_5820</name>
</gene>
<evidence type="ECO:0000256" key="6">
    <source>
        <dbReference type="ARBA" id="ARBA00023136"/>
    </source>
</evidence>
<comment type="subcellular location">
    <subcellularLocation>
        <location evidence="1">Membrane</location>
        <topology evidence="1">Multi-pass membrane protein</topology>
    </subcellularLocation>
</comment>
<dbReference type="PROSITE" id="PS50850">
    <property type="entry name" value="MFS"/>
    <property type="match status" value="1"/>
</dbReference>
<dbReference type="PANTHER" id="PTHR48022">
    <property type="entry name" value="PLASTIDIC GLUCOSE TRANSPORTER 4"/>
    <property type="match status" value="1"/>
</dbReference>
<reference evidence="10" key="1">
    <citation type="submission" date="2020-01" db="EMBL/GenBank/DDBJ databases">
        <title>Identification and distribution of gene clusters putatively required for synthesis of sphingolipid metabolism inhibitors in phylogenetically diverse species of the filamentous fungus Fusarium.</title>
        <authorList>
            <person name="Kim H.-S."/>
            <person name="Busman M."/>
            <person name="Brown D.W."/>
            <person name="Divon H."/>
            <person name="Uhlig S."/>
            <person name="Proctor R.H."/>
        </authorList>
    </citation>
    <scope>NUCLEOTIDE SEQUENCE</scope>
    <source>
        <strain evidence="10">NRRL 53441</strain>
    </source>
</reference>
<feature type="transmembrane region" description="Helical" evidence="8">
    <location>
        <begin position="7"/>
        <end position="26"/>
    </location>
</feature>
<dbReference type="GO" id="GO:0016020">
    <property type="term" value="C:membrane"/>
    <property type="evidence" value="ECO:0007669"/>
    <property type="project" value="UniProtKB-SubCell"/>
</dbReference>
<comment type="similarity">
    <text evidence="2 7">Belongs to the major facilitator superfamily. Sugar transporter (TC 2.A.1.1) family.</text>
</comment>
<dbReference type="InterPro" id="IPR003663">
    <property type="entry name" value="Sugar/inositol_transpt"/>
</dbReference>
<dbReference type="InterPro" id="IPR005828">
    <property type="entry name" value="MFS_sugar_transport-like"/>
</dbReference>
<dbReference type="NCBIfam" id="TIGR00879">
    <property type="entry name" value="SP"/>
    <property type="match status" value="1"/>
</dbReference>
<keyword evidence="6 8" id="KW-0472">Membrane</keyword>
<protein>
    <recommendedName>
        <fullName evidence="9">Major facilitator superfamily (MFS) profile domain-containing protein</fullName>
    </recommendedName>
</protein>
<feature type="transmembrane region" description="Helical" evidence="8">
    <location>
        <begin position="401"/>
        <end position="423"/>
    </location>
</feature>
<evidence type="ECO:0000256" key="1">
    <source>
        <dbReference type="ARBA" id="ARBA00004141"/>
    </source>
</evidence>